<proteinExistence type="inferred from homology"/>
<evidence type="ECO:0000256" key="1">
    <source>
        <dbReference type="ARBA" id="ARBA00004611"/>
    </source>
</evidence>
<evidence type="ECO:0000313" key="12">
    <source>
        <dbReference type="EMBL" id="GAI54387.1"/>
    </source>
</evidence>
<dbReference type="GO" id="GO:0005929">
    <property type="term" value="C:cilium"/>
    <property type="evidence" value="ECO:0007669"/>
    <property type="project" value="TreeGrafter"/>
</dbReference>
<keyword evidence="9" id="KW-0966">Cell projection</keyword>
<dbReference type="InterPro" id="IPR001611">
    <property type="entry name" value="Leu-rich_rpt"/>
</dbReference>
<dbReference type="InterPro" id="IPR050576">
    <property type="entry name" value="Cilia_flagella_integrity"/>
</dbReference>
<evidence type="ECO:0000256" key="8">
    <source>
        <dbReference type="ARBA" id="ARBA00023212"/>
    </source>
</evidence>
<dbReference type="Gene3D" id="3.80.10.10">
    <property type="entry name" value="Ribonuclease Inhibitor"/>
    <property type="match status" value="1"/>
</dbReference>
<sequence>MRKRLLLGSAIMLLVSLGGVISCGPTTATFPDPNLEAAIREAIDKPEGPILTSDLEGLTRLWVVERMDITDFTGLEHCSNLTELNLYGNFMSDISPLASLTNLVWLGLHVNKISDISPLASLTNLTALNLDFNEISDHQ</sequence>
<evidence type="ECO:0000256" key="10">
    <source>
        <dbReference type="ARBA" id="ARBA00038378"/>
    </source>
</evidence>
<evidence type="ECO:0000256" key="11">
    <source>
        <dbReference type="ARBA" id="ARBA00040950"/>
    </source>
</evidence>
<evidence type="ECO:0000256" key="3">
    <source>
        <dbReference type="ARBA" id="ARBA00022614"/>
    </source>
</evidence>
<dbReference type="PANTHER" id="PTHR45973">
    <property type="entry name" value="PROTEIN PHOSPHATASE 1 REGULATORY SUBUNIT SDS22-RELATED"/>
    <property type="match status" value="1"/>
</dbReference>
<gene>
    <name evidence="12" type="ORF">S06H3_61656</name>
</gene>
<dbReference type="InterPro" id="IPR032675">
    <property type="entry name" value="LRR_dom_sf"/>
</dbReference>
<keyword evidence="5" id="KW-0282">Flagellum</keyword>
<evidence type="ECO:0000256" key="5">
    <source>
        <dbReference type="ARBA" id="ARBA00022846"/>
    </source>
</evidence>
<keyword evidence="7" id="KW-0969">Cilium</keyword>
<dbReference type="SUPFAM" id="SSF52058">
    <property type="entry name" value="L domain-like"/>
    <property type="match status" value="1"/>
</dbReference>
<dbReference type="EMBL" id="BARV01040477">
    <property type="protein sequence ID" value="GAI54387.1"/>
    <property type="molecule type" value="Genomic_DNA"/>
</dbReference>
<feature type="non-terminal residue" evidence="12">
    <location>
        <position position="139"/>
    </location>
</feature>
<dbReference type="PROSITE" id="PS51257">
    <property type="entry name" value="PROKAR_LIPOPROTEIN"/>
    <property type="match status" value="1"/>
</dbReference>
<evidence type="ECO:0000256" key="6">
    <source>
        <dbReference type="ARBA" id="ARBA00023054"/>
    </source>
</evidence>
<dbReference type="PANTHER" id="PTHR45973:SF12">
    <property type="entry name" value="DYNEIN REGULATORY COMPLEX SUBUNIT 3"/>
    <property type="match status" value="1"/>
</dbReference>
<protein>
    <recommendedName>
        <fullName evidence="11">Dynein regulatory complex subunit 3</fullName>
    </recommendedName>
</protein>
<dbReference type="Pfam" id="PF12799">
    <property type="entry name" value="LRR_4"/>
    <property type="match status" value="1"/>
</dbReference>
<dbReference type="PROSITE" id="PS51450">
    <property type="entry name" value="LRR"/>
    <property type="match status" value="2"/>
</dbReference>
<evidence type="ECO:0000256" key="7">
    <source>
        <dbReference type="ARBA" id="ARBA00023069"/>
    </source>
</evidence>
<reference evidence="12" key="1">
    <citation type="journal article" date="2014" name="Front. Microbiol.">
        <title>High frequency of phylogenetically diverse reductive dehalogenase-homologous genes in deep subseafloor sedimentary metagenomes.</title>
        <authorList>
            <person name="Kawai M."/>
            <person name="Futagami T."/>
            <person name="Toyoda A."/>
            <person name="Takaki Y."/>
            <person name="Nishi S."/>
            <person name="Hori S."/>
            <person name="Arai W."/>
            <person name="Tsubouchi T."/>
            <person name="Morono Y."/>
            <person name="Uchiyama I."/>
            <person name="Ito T."/>
            <person name="Fujiyama A."/>
            <person name="Inagaki F."/>
            <person name="Takami H."/>
        </authorList>
    </citation>
    <scope>NUCLEOTIDE SEQUENCE</scope>
    <source>
        <strain evidence="12">Expedition CK06-06</strain>
    </source>
</reference>
<keyword evidence="8" id="KW-0206">Cytoskeleton</keyword>
<organism evidence="12">
    <name type="scientific">marine sediment metagenome</name>
    <dbReference type="NCBI Taxonomy" id="412755"/>
    <lineage>
        <taxon>unclassified sequences</taxon>
        <taxon>metagenomes</taxon>
        <taxon>ecological metagenomes</taxon>
    </lineage>
</organism>
<keyword evidence="2" id="KW-0963">Cytoplasm</keyword>
<comment type="subcellular location">
    <subcellularLocation>
        <location evidence="1">Cytoplasm</location>
        <location evidence="1">Cytoskeleton</location>
        <location evidence="1">Flagellum axoneme</location>
    </subcellularLocation>
</comment>
<accession>X1PDI7</accession>
<comment type="caution">
    <text evidence="12">The sequence shown here is derived from an EMBL/GenBank/DDBJ whole genome shotgun (WGS) entry which is preliminary data.</text>
</comment>
<comment type="similarity">
    <text evidence="10">Belongs to the DRC3 family.</text>
</comment>
<keyword evidence="3" id="KW-0433">Leucine-rich repeat</keyword>
<keyword evidence="6" id="KW-0175">Coiled coil</keyword>
<evidence type="ECO:0000256" key="9">
    <source>
        <dbReference type="ARBA" id="ARBA00023273"/>
    </source>
</evidence>
<dbReference type="InterPro" id="IPR025875">
    <property type="entry name" value="Leu-rich_rpt_4"/>
</dbReference>
<name>X1PDI7_9ZZZZ</name>
<evidence type="ECO:0000256" key="4">
    <source>
        <dbReference type="ARBA" id="ARBA00022737"/>
    </source>
</evidence>
<keyword evidence="4" id="KW-0677">Repeat</keyword>
<evidence type="ECO:0000256" key="2">
    <source>
        <dbReference type="ARBA" id="ARBA00022490"/>
    </source>
</evidence>
<dbReference type="AlphaFoldDB" id="X1PDI7"/>